<dbReference type="PANTHER" id="PTHR31257:SF24">
    <property type="entry name" value="OS12G0184300 PROTEIN"/>
    <property type="match status" value="1"/>
</dbReference>
<dbReference type="EMBL" id="CAJGYO010000001">
    <property type="protein sequence ID" value="CAD6203474.1"/>
    <property type="molecule type" value="Genomic_DNA"/>
</dbReference>
<dbReference type="Proteomes" id="UP000604825">
    <property type="component" value="Unassembled WGS sequence"/>
</dbReference>
<sequence>MASTFNIHSRKCDDLSLATVDGDLILTKADPRDERQAWYKDMEHARPLRILCQSGQDLSLTVRDGAAVLARADDKDQRQCWVQSFRNTGRVTDDEGHLAFALVNWATGKALRRYSGSGSELVGLAGHKPDSVDVALLWTQSEDLGEGFNGLRSVSDVGFFLDAAKAVPDAGGAHDGTPILVFPWNGGPNQKWKMVPFY</sequence>
<dbReference type="InterPro" id="IPR035992">
    <property type="entry name" value="Ricin_B-like_lectins"/>
</dbReference>
<comment type="caution">
    <text evidence="1">The sequence shown here is derived from an EMBL/GenBank/DDBJ whole genome shotgun (WGS) entry which is preliminary data.</text>
</comment>
<dbReference type="CDD" id="cd23431">
    <property type="entry name" value="beta-trefoil_Ricin_AtEULS3-like"/>
    <property type="match status" value="1"/>
</dbReference>
<dbReference type="OrthoDB" id="7769065at2759"/>
<evidence type="ECO:0000313" key="2">
    <source>
        <dbReference type="Proteomes" id="UP000604825"/>
    </source>
</evidence>
<proteinExistence type="predicted"/>
<organism evidence="1 2">
    <name type="scientific">Miscanthus lutarioriparius</name>
    <dbReference type="NCBI Taxonomy" id="422564"/>
    <lineage>
        <taxon>Eukaryota</taxon>
        <taxon>Viridiplantae</taxon>
        <taxon>Streptophyta</taxon>
        <taxon>Embryophyta</taxon>
        <taxon>Tracheophyta</taxon>
        <taxon>Spermatophyta</taxon>
        <taxon>Magnoliopsida</taxon>
        <taxon>Liliopsida</taxon>
        <taxon>Poales</taxon>
        <taxon>Poaceae</taxon>
        <taxon>PACMAD clade</taxon>
        <taxon>Panicoideae</taxon>
        <taxon>Andropogonodae</taxon>
        <taxon>Andropogoneae</taxon>
        <taxon>Saccharinae</taxon>
        <taxon>Miscanthus</taxon>
    </lineage>
</organism>
<dbReference type="PANTHER" id="PTHR31257">
    <property type="entry name" value="RICIN B-LIKE LECTIN EULS3"/>
    <property type="match status" value="1"/>
</dbReference>
<dbReference type="AlphaFoldDB" id="A0A811MES6"/>
<gene>
    <name evidence="1" type="ORF">NCGR_LOCUS1648</name>
</gene>
<reference evidence="1" key="1">
    <citation type="submission" date="2020-10" db="EMBL/GenBank/DDBJ databases">
        <authorList>
            <person name="Han B."/>
            <person name="Lu T."/>
            <person name="Zhao Q."/>
            <person name="Huang X."/>
            <person name="Zhao Y."/>
        </authorList>
    </citation>
    <scope>NUCLEOTIDE SEQUENCE</scope>
</reference>
<name>A0A811MES6_9POAL</name>
<accession>A0A811MES6</accession>
<dbReference type="Gene3D" id="2.80.10.50">
    <property type="match status" value="1"/>
</dbReference>
<keyword evidence="2" id="KW-1185">Reference proteome</keyword>
<dbReference type="SUPFAM" id="SSF50370">
    <property type="entry name" value="Ricin B-like lectins"/>
    <property type="match status" value="1"/>
</dbReference>
<dbReference type="InterPro" id="IPR040249">
    <property type="entry name" value="Ricin_B-like_lectin_EULS3-like"/>
</dbReference>
<protein>
    <submittedName>
        <fullName evidence="1">Uncharacterized protein</fullName>
    </submittedName>
</protein>
<evidence type="ECO:0000313" key="1">
    <source>
        <dbReference type="EMBL" id="CAD6203474.1"/>
    </source>
</evidence>